<evidence type="ECO:0000256" key="5">
    <source>
        <dbReference type="RuleBase" id="RU361182"/>
    </source>
</evidence>
<sequence>MAAPLLVEVEFRGSVELLFNSVEKNLLVWIKKNLLKEQSGQSCSSLQSGVLVLINDAYWELLNYQLQNQDSILFISMLHSG</sequence>
<comment type="similarity">
    <text evidence="5">Belongs to the URM1 family.</text>
</comment>
<evidence type="ECO:0000256" key="1">
    <source>
        <dbReference type="ARBA" id="ARBA00022490"/>
    </source>
</evidence>
<keyword evidence="7" id="KW-1185">Reference proteome</keyword>
<reference evidence="6" key="3">
    <citation type="submission" date="2025-09" db="UniProtKB">
        <authorList>
            <consortium name="Ensembl"/>
        </authorList>
    </citation>
    <scope>IDENTIFICATION</scope>
</reference>
<keyword evidence="4" id="KW-0833">Ubl conjugation pathway</keyword>
<evidence type="ECO:0000313" key="6">
    <source>
        <dbReference type="Ensembl" id="ENSCHIP00000015049.1"/>
    </source>
</evidence>
<dbReference type="Pfam" id="PF09138">
    <property type="entry name" value="Urm1"/>
    <property type="match status" value="1"/>
</dbReference>
<dbReference type="UniPathway" id="UPA00988"/>
<keyword evidence="1 5" id="KW-0963">Cytoplasm</keyword>
<organism evidence="6 7">
    <name type="scientific">Capra hircus</name>
    <name type="common">Goat</name>
    <dbReference type="NCBI Taxonomy" id="9925"/>
    <lineage>
        <taxon>Eukaryota</taxon>
        <taxon>Metazoa</taxon>
        <taxon>Chordata</taxon>
        <taxon>Craniata</taxon>
        <taxon>Vertebrata</taxon>
        <taxon>Euteleostomi</taxon>
        <taxon>Mammalia</taxon>
        <taxon>Eutheria</taxon>
        <taxon>Laurasiatheria</taxon>
        <taxon>Artiodactyla</taxon>
        <taxon>Ruminantia</taxon>
        <taxon>Pecora</taxon>
        <taxon>Bovidae</taxon>
        <taxon>Caprinae</taxon>
        <taxon>Capra</taxon>
    </lineage>
</organism>
<comment type="pathway">
    <text evidence="5">tRNA modification; 5-methoxycarbonylmethyl-2-thiouridine-tRNA biosynthesis.</text>
</comment>
<dbReference type="InterPro" id="IPR015221">
    <property type="entry name" value="Urm1"/>
</dbReference>
<reference evidence="6 7" key="1">
    <citation type="submission" date="2016-04" db="EMBL/GenBank/DDBJ databases">
        <title>Polished mammalian reference genomes with single-molecule sequencing and chromosome conformation capture applied to the Capra hircus genome.</title>
        <authorList>
            <person name="Bickhart D.M."/>
            <person name="Koren S."/>
            <person name="Rosen B."/>
            <person name="Hastie A."/>
            <person name="Liachko I."/>
            <person name="Sullivan S.T."/>
            <person name="Burton J."/>
            <person name="Sayre B.L."/>
            <person name="Huson H.J."/>
            <person name="Lee J."/>
            <person name="Lam E."/>
            <person name="Kelley C.M."/>
            <person name="Hutchison J.L."/>
            <person name="Zhou Y."/>
            <person name="Sun J."/>
            <person name="Crisa A."/>
            <person name="Schwartz J.C."/>
            <person name="Hammond J.A."/>
            <person name="Schroeder S.G."/>
            <person name="Liu G.E."/>
            <person name="Dunham M."/>
            <person name="Shendure J."/>
            <person name="Sonstegard T.S."/>
            <person name="Phillippy A.M."/>
            <person name="Van Tassell C.P."/>
            <person name="Smith T.P."/>
        </authorList>
    </citation>
    <scope>NUCLEOTIDE SEQUENCE [LARGE SCALE GENOMIC DNA]</scope>
</reference>
<name>A0A452ES92_CAPHI</name>
<accession>A0A452ES92</accession>
<dbReference type="Proteomes" id="UP000291000">
    <property type="component" value="Chromosome 1"/>
</dbReference>
<reference evidence="6" key="2">
    <citation type="submission" date="2025-08" db="UniProtKB">
        <authorList>
            <consortium name="Ensembl"/>
        </authorList>
    </citation>
    <scope>IDENTIFICATION</scope>
</reference>
<proteinExistence type="inferred from homology"/>
<keyword evidence="3 5" id="KW-0819">tRNA processing</keyword>
<dbReference type="Ensembl" id="ENSCHIT00000022850.1">
    <property type="protein sequence ID" value="ENSCHIP00000015049.1"/>
    <property type="gene ID" value="ENSCHIG00000015835.1"/>
</dbReference>
<dbReference type="Gene3D" id="3.10.20.30">
    <property type="match status" value="1"/>
</dbReference>
<evidence type="ECO:0000313" key="7">
    <source>
        <dbReference type="Proteomes" id="UP000291000"/>
    </source>
</evidence>
<dbReference type="GO" id="GO:0034227">
    <property type="term" value="P:tRNA thio-modification"/>
    <property type="evidence" value="ECO:0007669"/>
    <property type="project" value="InterPro"/>
</dbReference>
<keyword evidence="2" id="KW-1017">Isopeptide bond</keyword>
<comment type="subcellular location">
    <subcellularLocation>
        <location evidence="5">Cytoplasm</location>
    </subcellularLocation>
</comment>
<dbReference type="AlphaFoldDB" id="A0A452ES92"/>
<protein>
    <recommendedName>
        <fullName evidence="5">Ubiquitin-related modifier 1</fullName>
    </recommendedName>
</protein>
<dbReference type="STRING" id="9925.ENSCHIP00000015049"/>
<dbReference type="InterPro" id="IPR012675">
    <property type="entry name" value="Beta-grasp_dom_sf"/>
</dbReference>
<evidence type="ECO:0000256" key="4">
    <source>
        <dbReference type="ARBA" id="ARBA00022786"/>
    </source>
</evidence>
<evidence type="ECO:0000256" key="3">
    <source>
        <dbReference type="ARBA" id="ARBA00022694"/>
    </source>
</evidence>
<dbReference type="GO" id="GO:0005737">
    <property type="term" value="C:cytoplasm"/>
    <property type="evidence" value="ECO:0007669"/>
    <property type="project" value="UniProtKB-SubCell"/>
</dbReference>
<evidence type="ECO:0000256" key="2">
    <source>
        <dbReference type="ARBA" id="ARBA00022499"/>
    </source>
</evidence>
<dbReference type="InterPro" id="IPR016155">
    <property type="entry name" value="Mopterin_synth/thiamin_S_b"/>
</dbReference>
<dbReference type="SUPFAM" id="SSF54285">
    <property type="entry name" value="MoaD/ThiS"/>
    <property type="match status" value="1"/>
</dbReference>
<dbReference type="GeneTree" id="ENSGT01010000229174"/>
<dbReference type="PANTHER" id="PTHR14986">
    <property type="entry name" value="RURM1 PROTEIN"/>
    <property type="match status" value="1"/>
</dbReference>
<dbReference type="EMBL" id="LWLT01000001">
    <property type="status" value="NOT_ANNOTATED_CDS"/>
    <property type="molecule type" value="Genomic_DNA"/>
</dbReference>